<feature type="transmembrane region" description="Helical" evidence="1">
    <location>
        <begin position="236"/>
        <end position="254"/>
    </location>
</feature>
<keyword evidence="1" id="KW-0812">Transmembrane</keyword>
<evidence type="ECO:0000313" key="4">
    <source>
        <dbReference type="Proteomes" id="UP000245909"/>
    </source>
</evidence>
<comment type="caution">
    <text evidence="3">The sequence shown here is derived from an EMBL/GenBank/DDBJ whole genome shotgun (WGS) entry which is preliminary data.</text>
</comment>
<organism evidence="3 4">
    <name type="scientific">Alitibacter langaaensis DSM 22999</name>
    <dbReference type="NCBI Taxonomy" id="1122935"/>
    <lineage>
        <taxon>Bacteria</taxon>
        <taxon>Pseudomonadati</taxon>
        <taxon>Pseudomonadota</taxon>
        <taxon>Gammaproteobacteria</taxon>
        <taxon>Pasteurellales</taxon>
        <taxon>Pasteurellaceae</taxon>
        <taxon>Alitibacter</taxon>
    </lineage>
</organism>
<dbReference type="PANTHER" id="PTHR38034">
    <property type="entry name" value="INNER MEMBRANE PROTEIN YPJD"/>
    <property type="match status" value="1"/>
</dbReference>
<dbReference type="EMBL" id="QENU01000002">
    <property type="protein sequence ID" value="PVX41416.1"/>
    <property type="molecule type" value="Genomic_DNA"/>
</dbReference>
<keyword evidence="1" id="KW-0472">Membrane</keyword>
<evidence type="ECO:0000259" key="2">
    <source>
        <dbReference type="Pfam" id="PF01578"/>
    </source>
</evidence>
<accession>A0A2U0TCS1</accession>
<protein>
    <submittedName>
        <fullName evidence="3">ABC-type uncharacterized transport system permease subunit</fullName>
    </submittedName>
</protein>
<feature type="transmembrane region" description="Helical" evidence="1">
    <location>
        <begin position="210"/>
        <end position="229"/>
    </location>
</feature>
<proteinExistence type="predicted"/>
<feature type="transmembrane region" description="Helical" evidence="1">
    <location>
        <begin position="124"/>
        <end position="150"/>
    </location>
</feature>
<dbReference type="PANTHER" id="PTHR38034:SF1">
    <property type="entry name" value="INNER MEMBRANE PROTEIN YPJD"/>
    <property type="match status" value="1"/>
</dbReference>
<dbReference type="GO" id="GO:0020037">
    <property type="term" value="F:heme binding"/>
    <property type="evidence" value="ECO:0007669"/>
    <property type="project" value="InterPro"/>
</dbReference>
<sequence length="257" mass="29064">MSYAIFSMICYCVSILLIAPTLARGKTATTNKMFVLLTALAGMILHYLSLHYWQDTTPNGTTMTLLEVSSLLSLVIAILATIPLCLKVRTISFLLPIAYSAAIINLIMAEFIPSQMVQLHQHVFAHIVLSMVAYSVCFIAMLYSIQIVWLDRNLKQKKIMPSADIPPLMLVERHFFRVLLSGEILLTITLISGAFYLAEAFEPTNIHKALFSFFAWIVFGVLLFGHWKWHWRGKRMIIFTISGIILLTIAYFGSKIL</sequence>
<dbReference type="GO" id="GO:0005886">
    <property type="term" value="C:plasma membrane"/>
    <property type="evidence" value="ECO:0007669"/>
    <property type="project" value="TreeGrafter"/>
</dbReference>
<dbReference type="Proteomes" id="UP000245909">
    <property type="component" value="Unassembled WGS sequence"/>
</dbReference>
<feature type="transmembrane region" description="Helical" evidence="1">
    <location>
        <begin position="93"/>
        <end position="112"/>
    </location>
</feature>
<dbReference type="InterPro" id="IPR052372">
    <property type="entry name" value="YpjD/HemX"/>
</dbReference>
<feature type="transmembrane region" description="Helical" evidence="1">
    <location>
        <begin position="178"/>
        <end position="198"/>
    </location>
</feature>
<keyword evidence="1" id="KW-1133">Transmembrane helix</keyword>
<feature type="transmembrane region" description="Helical" evidence="1">
    <location>
        <begin position="6"/>
        <end position="22"/>
    </location>
</feature>
<feature type="transmembrane region" description="Helical" evidence="1">
    <location>
        <begin position="34"/>
        <end position="53"/>
    </location>
</feature>
<reference evidence="3 4" key="1">
    <citation type="submission" date="2018-05" db="EMBL/GenBank/DDBJ databases">
        <title>Genomic Encyclopedia of Type Strains, Phase IV (KMG-IV): sequencing the most valuable type-strain genomes for metagenomic binning, comparative biology and taxonomic classification.</title>
        <authorList>
            <person name="Goeker M."/>
        </authorList>
    </citation>
    <scope>NUCLEOTIDE SEQUENCE [LARGE SCALE GENOMIC DNA]</scope>
    <source>
        <strain evidence="3 4">DSM 22999</strain>
    </source>
</reference>
<keyword evidence="4" id="KW-1185">Reference proteome</keyword>
<dbReference type="AlphaFoldDB" id="A0A2U0TCS1"/>
<evidence type="ECO:0000313" key="3">
    <source>
        <dbReference type="EMBL" id="PVX41416.1"/>
    </source>
</evidence>
<dbReference type="InterPro" id="IPR002541">
    <property type="entry name" value="Cyt_c_assembly"/>
</dbReference>
<dbReference type="RefSeq" id="WP_116631202.1">
    <property type="nucleotide sequence ID" value="NZ_QENU01000002.1"/>
</dbReference>
<name>A0A2U0TCS1_9PAST</name>
<dbReference type="OrthoDB" id="9780793at2"/>
<dbReference type="GO" id="GO:0017004">
    <property type="term" value="P:cytochrome complex assembly"/>
    <property type="evidence" value="ECO:0007669"/>
    <property type="project" value="InterPro"/>
</dbReference>
<feature type="domain" description="Cytochrome c assembly protein" evidence="2">
    <location>
        <begin position="51"/>
        <end position="256"/>
    </location>
</feature>
<dbReference type="Pfam" id="PF01578">
    <property type="entry name" value="Cytochrom_C_asm"/>
    <property type="match status" value="1"/>
</dbReference>
<gene>
    <name evidence="3" type="ORF">C8D76_102112</name>
</gene>
<evidence type="ECO:0000256" key="1">
    <source>
        <dbReference type="SAM" id="Phobius"/>
    </source>
</evidence>
<feature type="transmembrane region" description="Helical" evidence="1">
    <location>
        <begin position="65"/>
        <end position="86"/>
    </location>
</feature>